<dbReference type="GO" id="GO:0006260">
    <property type="term" value="P:DNA replication"/>
    <property type="evidence" value="ECO:0007669"/>
    <property type="project" value="InterPro"/>
</dbReference>
<reference evidence="11" key="1">
    <citation type="submission" date="2021-08" db="EMBL/GenBank/DDBJ databases">
        <title>Chromosome-Level Trichoderma cornu-damae using Hi-C Data.</title>
        <authorList>
            <person name="Kim C.S."/>
        </authorList>
    </citation>
    <scope>NUCLEOTIDE SEQUENCE</scope>
    <source>
        <strain evidence="11">KA19-0412C</strain>
    </source>
</reference>
<keyword evidence="4 9" id="KW-0227">DNA damage</keyword>
<dbReference type="CDD" id="cd22999">
    <property type="entry name" value="SAP_SLX4"/>
    <property type="match status" value="1"/>
</dbReference>
<dbReference type="Proteomes" id="UP000827724">
    <property type="component" value="Unassembled WGS sequence"/>
</dbReference>
<evidence type="ECO:0000256" key="3">
    <source>
        <dbReference type="ARBA" id="ARBA00022553"/>
    </source>
</evidence>
<accession>A0A9P8QM85</accession>
<evidence type="ECO:0000256" key="6">
    <source>
        <dbReference type="ARBA" id="ARBA00023204"/>
    </source>
</evidence>
<proteinExistence type="inferred from homology"/>
<feature type="compositionally biased region" description="Low complexity" evidence="10">
    <location>
        <begin position="550"/>
        <end position="570"/>
    </location>
</feature>
<feature type="region of interest" description="Disordered" evidence="10">
    <location>
        <begin position="354"/>
        <end position="381"/>
    </location>
</feature>
<keyword evidence="6 9" id="KW-0234">DNA repair</keyword>
<feature type="region of interest" description="Disordered" evidence="10">
    <location>
        <begin position="1"/>
        <end position="48"/>
    </location>
</feature>
<keyword evidence="5 9" id="KW-0233">DNA recombination</keyword>
<evidence type="ECO:0000313" key="12">
    <source>
        <dbReference type="Proteomes" id="UP000827724"/>
    </source>
</evidence>
<dbReference type="OrthoDB" id="5349119at2759"/>
<keyword evidence="12" id="KW-1185">Reference proteome</keyword>
<dbReference type="GO" id="GO:0033557">
    <property type="term" value="C:Slx1-Slx4 complex"/>
    <property type="evidence" value="ECO:0007669"/>
    <property type="project" value="UniProtKB-UniRule"/>
</dbReference>
<keyword evidence="3 9" id="KW-0597">Phosphoprotein</keyword>
<feature type="compositionally biased region" description="Basic and acidic residues" evidence="10">
    <location>
        <begin position="38"/>
        <end position="48"/>
    </location>
</feature>
<dbReference type="HAMAP" id="MF_03110">
    <property type="entry name" value="Endonuc_su_Slx4"/>
    <property type="match status" value="1"/>
</dbReference>
<dbReference type="GO" id="GO:0006281">
    <property type="term" value="P:DNA repair"/>
    <property type="evidence" value="ECO:0007669"/>
    <property type="project" value="UniProtKB-UniRule"/>
</dbReference>
<evidence type="ECO:0000256" key="1">
    <source>
        <dbReference type="ARBA" id="ARBA00004123"/>
    </source>
</evidence>
<evidence type="ECO:0000256" key="10">
    <source>
        <dbReference type="SAM" id="MobiDB-lite"/>
    </source>
</evidence>
<comment type="subunit">
    <text evidence="9">Forms a heterodimer with SLX1.</text>
</comment>
<evidence type="ECO:0000256" key="4">
    <source>
        <dbReference type="ARBA" id="ARBA00022763"/>
    </source>
</evidence>
<protein>
    <recommendedName>
        <fullName evidence="8 9">Structure-specific endonuclease subunit SLX4</fullName>
    </recommendedName>
</protein>
<name>A0A9P8QM85_9HYPO</name>
<dbReference type="GO" id="GO:0006310">
    <property type="term" value="P:DNA recombination"/>
    <property type="evidence" value="ECO:0007669"/>
    <property type="project" value="UniProtKB-UniRule"/>
</dbReference>
<dbReference type="InterPro" id="IPR027784">
    <property type="entry name" value="Slx4_ascomycetes"/>
</dbReference>
<comment type="PTM">
    <text evidence="9">Phosphorylated in response to DNA damage.</text>
</comment>
<comment type="subcellular location">
    <subcellularLocation>
        <location evidence="1 9">Nucleus</location>
    </subcellularLocation>
</comment>
<evidence type="ECO:0000256" key="8">
    <source>
        <dbReference type="ARBA" id="ARBA00029496"/>
    </source>
</evidence>
<evidence type="ECO:0000256" key="9">
    <source>
        <dbReference type="HAMAP-Rule" id="MF_03110"/>
    </source>
</evidence>
<dbReference type="EMBL" id="JAIWOZ010000002">
    <property type="protein sequence ID" value="KAH6608885.1"/>
    <property type="molecule type" value="Genomic_DNA"/>
</dbReference>
<keyword evidence="7 9" id="KW-0539">Nucleus</keyword>
<evidence type="ECO:0000256" key="7">
    <source>
        <dbReference type="ARBA" id="ARBA00023242"/>
    </source>
</evidence>
<feature type="compositionally biased region" description="Low complexity" evidence="10">
    <location>
        <begin position="526"/>
        <end position="535"/>
    </location>
</feature>
<dbReference type="GO" id="GO:0017108">
    <property type="term" value="F:5'-flap endonuclease activity"/>
    <property type="evidence" value="ECO:0007669"/>
    <property type="project" value="InterPro"/>
</dbReference>
<dbReference type="AlphaFoldDB" id="A0A9P8QM85"/>
<evidence type="ECO:0000313" key="11">
    <source>
        <dbReference type="EMBL" id="KAH6608885.1"/>
    </source>
</evidence>
<feature type="region of interest" description="Disordered" evidence="10">
    <location>
        <begin position="137"/>
        <end position="163"/>
    </location>
</feature>
<feature type="compositionally biased region" description="Pro residues" evidence="10">
    <location>
        <begin position="484"/>
        <end position="495"/>
    </location>
</feature>
<feature type="region of interest" description="Disordered" evidence="10">
    <location>
        <begin position="455"/>
        <end position="578"/>
    </location>
</feature>
<evidence type="ECO:0000256" key="2">
    <source>
        <dbReference type="ARBA" id="ARBA00006661"/>
    </source>
</evidence>
<comment type="function">
    <text evidence="9">Regulatory subunit of the SLX1-SLX4 structure-specific endonuclease that resolves DNA secondary structures generated during DNA repair and recombination. Has endonuclease activity towards branched DNA substrates, introducing single-strand cuts in duplex DNA close to junctions with ss-DNA.</text>
</comment>
<dbReference type="Pfam" id="PF09494">
    <property type="entry name" value="Slx4"/>
    <property type="match status" value="1"/>
</dbReference>
<feature type="compositionally biased region" description="Polar residues" evidence="10">
    <location>
        <begin position="357"/>
        <end position="377"/>
    </location>
</feature>
<evidence type="ECO:0000256" key="5">
    <source>
        <dbReference type="ARBA" id="ARBA00023172"/>
    </source>
</evidence>
<sequence>MDGSENGTAEARATATEDTGPTPAQWIEDCPVPVGEAKPTRGENDIDEPLRLELAMARRLDWTPPSTKTTVIPKLDSAALGYPRSSGEGHEAAKSFEQIVEAYKCADSLQQEVSMPLGEADGILGKRKLIELVMTTTAPAETSAEPKEDRPPAKRNAPKKRPRTITELATSAYRAADPLESEPIALDTSNASTNKEPEALQEVSRQDFVFGTSSQLAIENSPTFLRDLEAAMRRSNQVDYIDFDTPLNSDDVEPLERKRLWAAGARDVDGDLLFDLEMSRITERSSQLLPAQSNGDDPFGYIAGGEKPILSTASAVGANVRSQSDLFVNTADAVSPGGVEPMEIITIDDSIMIGGDDNSTGSPAQRRTKPTGGSQSMEETRGLCGVGNSDQAQHLGSKPSFELFTDAQLSKEIASYGFKAVKSRQAKIALLEQCWQGKSHLAQPGSKRMVATLAATGGSASSSNVKTPRRQPRKNSTSATEAQEPPPSAQPPPASPSKLRGRPKKAATTAKRSPAGSAVGKKKASSRTAAAASAAQKRKPKPAKVVVEIPDSASDSDGSLSSDPASSPESTFSPPPVDLSLSAMDDIDALPSLTSAQDGSLIFEYIARAVKSAPRTADPTDPSWHEKILLYDPIVLEDFTAWLNCGQLTRVGFDGEVSTMEVKQWCESKSICCLWKVNLRGKERKRCR</sequence>
<dbReference type="InterPro" id="IPR018574">
    <property type="entry name" value="Structure-sp_endonuc_su_Slx4"/>
</dbReference>
<comment type="similarity">
    <text evidence="2 9">Belongs to the SLX4 family.</text>
</comment>
<gene>
    <name evidence="9" type="primary">SLX4</name>
    <name evidence="11" type="ORF">Trco_002231</name>
</gene>
<comment type="caution">
    <text evidence="11">The sequence shown here is derived from an EMBL/GenBank/DDBJ whole genome shotgun (WGS) entry which is preliminary data.</text>
</comment>
<organism evidence="11 12">
    <name type="scientific">Trichoderma cornu-damae</name>
    <dbReference type="NCBI Taxonomy" id="654480"/>
    <lineage>
        <taxon>Eukaryota</taxon>
        <taxon>Fungi</taxon>
        <taxon>Dikarya</taxon>
        <taxon>Ascomycota</taxon>
        <taxon>Pezizomycotina</taxon>
        <taxon>Sordariomycetes</taxon>
        <taxon>Hypocreomycetidae</taxon>
        <taxon>Hypocreales</taxon>
        <taxon>Hypocreaceae</taxon>
        <taxon>Trichoderma</taxon>
    </lineage>
</organism>
<feature type="compositionally biased region" description="Low complexity" evidence="10">
    <location>
        <begin position="8"/>
        <end position="19"/>
    </location>
</feature>